<dbReference type="Pfam" id="PF01535">
    <property type="entry name" value="PPR"/>
    <property type="match status" value="3"/>
</dbReference>
<evidence type="ECO:0000313" key="5">
    <source>
        <dbReference type="Proteomes" id="UP000515123"/>
    </source>
</evidence>
<feature type="compositionally biased region" description="Low complexity" evidence="4">
    <location>
        <begin position="12"/>
        <end position="29"/>
    </location>
</feature>
<dbReference type="SUPFAM" id="SSF48452">
    <property type="entry name" value="TPR-like"/>
    <property type="match status" value="1"/>
</dbReference>
<dbReference type="GO" id="GO:0009451">
    <property type="term" value="P:RNA modification"/>
    <property type="evidence" value="ECO:0007669"/>
    <property type="project" value="InterPro"/>
</dbReference>
<dbReference type="FunFam" id="1.25.40.10:FF:000344">
    <property type="entry name" value="Pentatricopeptide repeat-containing protein"/>
    <property type="match status" value="1"/>
</dbReference>
<evidence type="ECO:0000256" key="1">
    <source>
        <dbReference type="ARBA" id="ARBA00022737"/>
    </source>
</evidence>
<dbReference type="InterPro" id="IPR046960">
    <property type="entry name" value="PPR_At4g14850-like_plant"/>
</dbReference>
<dbReference type="Pfam" id="PF13041">
    <property type="entry name" value="PPR_2"/>
    <property type="match status" value="3"/>
</dbReference>
<reference evidence="5" key="1">
    <citation type="journal article" date="2015" name="Nat. Genet.">
        <title>The pineapple genome and the evolution of CAM photosynthesis.</title>
        <authorList>
            <person name="Ming R."/>
            <person name="VanBuren R."/>
            <person name="Wai C.M."/>
            <person name="Tang H."/>
            <person name="Schatz M.C."/>
            <person name="Bowers J.E."/>
            <person name="Lyons E."/>
            <person name="Wang M.L."/>
            <person name="Chen J."/>
            <person name="Biggers E."/>
            <person name="Zhang J."/>
            <person name="Huang L."/>
            <person name="Zhang L."/>
            <person name="Miao W."/>
            <person name="Zhang J."/>
            <person name="Ye Z."/>
            <person name="Miao C."/>
            <person name="Lin Z."/>
            <person name="Wang H."/>
            <person name="Zhou H."/>
            <person name="Yim W.C."/>
            <person name="Priest H.D."/>
            <person name="Zheng C."/>
            <person name="Woodhouse M."/>
            <person name="Edger P.P."/>
            <person name="Guyot R."/>
            <person name="Guo H.B."/>
            <person name="Guo H."/>
            <person name="Zheng G."/>
            <person name="Singh R."/>
            <person name="Sharma A."/>
            <person name="Min X."/>
            <person name="Zheng Y."/>
            <person name="Lee H."/>
            <person name="Gurtowski J."/>
            <person name="Sedlazeck F.J."/>
            <person name="Harkess A."/>
            <person name="McKain M.R."/>
            <person name="Liao Z."/>
            <person name="Fang J."/>
            <person name="Liu J."/>
            <person name="Zhang X."/>
            <person name="Zhang Q."/>
            <person name="Hu W."/>
            <person name="Qin Y."/>
            <person name="Wang K."/>
            <person name="Chen L.Y."/>
            <person name="Shirley N."/>
            <person name="Lin Y.R."/>
            <person name="Liu L.Y."/>
            <person name="Hernandez A.G."/>
            <person name="Wright C.L."/>
            <person name="Bulone V."/>
            <person name="Tuskan G.A."/>
            <person name="Heath K."/>
            <person name="Zee F."/>
            <person name="Moore P.H."/>
            <person name="Sunkar R."/>
            <person name="Leebens-Mack J.H."/>
            <person name="Mockler T."/>
            <person name="Bennetzen J.L."/>
            <person name="Freeling M."/>
            <person name="Sankoff D."/>
            <person name="Paterson A.H."/>
            <person name="Zhu X."/>
            <person name="Yang X."/>
            <person name="Smith J.A."/>
            <person name="Cushman J.C."/>
            <person name="Paull R.E."/>
            <person name="Yu Q."/>
        </authorList>
    </citation>
    <scope>NUCLEOTIDE SEQUENCE [LARGE SCALE GENOMIC DNA]</scope>
    <source>
        <strain evidence="5">cv. F153</strain>
    </source>
</reference>
<feature type="repeat" description="PPR" evidence="3">
    <location>
        <begin position="308"/>
        <end position="338"/>
    </location>
</feature>
<reference evidence="6 7" key="2">
    <citation type="submission" date="2025-04" db="UniProtKB">
        <authorList>
            <consortium name="RefSeq"/>
        </authorList>
    </citation>
    <scope>IDENTIFICATION</scope>
    <source>
        <tissue evidence="6 7">Leaf</tissue>
    </source>
</reference>
<keyword evidence="2" id="KW-0809">Transit peptide</keyword>
<dbReference type="InterPro" id="IPR002885">
    <property type="entry name" value="PPR_rpt"/>
</dbReference>
<feature type="repeat" description="PPR" evidence="3">
    <location>
        <begin position="441"/>
        <end position="475"/>
    </location>
</feature>
<feature type="repeat" description="PPR" evidence="3">
    <location>
        <begin position="339"/>
        <end position="373"/>
    </location>
</feature>
<evidence type="ECO:0000256" key="2">
    <source>
        <dbReference type="ARBA" id="ARBA00022946"/>
    </source>
</evidence>
<evidence type="ECO:0000313" key="6">
    <source>
        <dbReference type="RefSeq" id="XP_020106772.1"/>
    </source>
</evidence>
<evidence type="ECO:0000313" key="7">
    <source>
        <dbReference type="RefSeq" id="XP_020106773.1"/>
    </source>
</evidence>
<name>A0A6P5GL50_ANACO</name>
<keyword evidence="1" id="KW-0677">Repeat</keyword>
<dbReference type="GeneID" id="109722998"/>
<protein>
    <submittedName>
        <fullName evidence="6 7">Pentatricopeptide repeat-containing protein At2g22410, mitochondrial-like</fullName>
    </submittedName>
</protein>
<dbReference type="InterPro" id="IPR011990">
    <property type="entry name" value="TPR-like_helical_dom_sf"/>
</dbReference>
<keyword evidence="5" id="KW-1185">Reference proteome</keyword>
<dbReference type="InterPro" id="IPR046848">
    <property type="entry name" value="E_motif"/>
</dbReference>
<organism evidence="7">
    <name type="scientific">Ananas comosus</name>
    <name type="common">Pineapple</name>
    <name type="synonym">Ananas ananas</name>
    <dbReference type="NCBI Taxonomy" id="4615"/>
    <lineage>
        <taxon>Eukaryota</taxon>
        <taxon>Viridiplantae</taxon>
        <taxon>Streptophyta</taxon>
        <taxon>Embryophyta</taxon>
        <taxon>Tracheophyta</taxon>
        <taxon>Spermatophyta</taxon>
        <taxon>Magnoliopsida</taxon>
        <taxon>Liliopsida</taxon>
        <taxon>Poales</taxon>
        <taxon>Bromeliaceae</taxon>
        <taxon>Bromelioideae</taxon>
        <taxon>Ananas</taxon>
    </lineage>
</organism>
<dbReference type="GO" id="GO:0003723">
    <property type="term" value="F:RNA binding"/>
    <property type="evidence" value="ECO:0007669"/>
    <property type="project" value="InterPro"/>
</dbReference>
<dbReference type="Pfam" id="PF20431">
    <property type="entry name" value="E_motif"/>
    <property type="match status" value="1"/>
</dbReference>
<proteinExistence type="predicted"/>
<dbReference type="PANTHER" id="PTHR47926">
    <property type="entry name" value="PENTATRICOPEPTIDE REPEAT-CONTAINING PROTEIN"/>
    <property type="match status" value="1"/>
</dbReference>
<dbReference type="OrthoDB" id="185373at2759"/>
<dbReference type="RefSeq" id="XP_020106772.1">
    <property type="nucleotide sequence ID" value="XM_020251183.1"/>
</dbReference>
<evidence type="ECO:0000256" key="3">
    <source>
        <dbReference type="PROSITE-ProRule" id="PRU00708"/>
    </source>
</evidence>
<dbReference type="AlphaFoldDB" id="A0A6P5GL50"/>
<dbReference type="PANTHER" id="PTHR47926:SF387">
    <property type="entry name" value="PENTATRICOPEPTIDE REPEAT-CONTAINING PROTEIN"/>
    <property type="match status" value="1"/>
</dbReference>
<feature type="region of interest" description="Disordered" evidence="4">
    <location>
        <begin position="1"/>
        <end position="33"/>
    </location>
</feature>
<dbReference type="Gene3D" id="1.25.40.10">
    <property type="entry name" value="Tetratricopeptide repeat domain"/>
    <property type="match status" value="3"/>
</dbReference>
<dbReference type="NCBIfam" id="TIGR00756">
    <property type="entry name" value="PPR"/>
    <property type="match status" value="6"/>
</dbReference>
<accession>A0A6P5GL50</accession>
<feature type="repeat" description="PPR" evidence="3">
    <location>
        <begin position="207"/>
        <end position="241"/>
    </location>
</feature>
<feature type="repeat" description="PPR" evidence="3">
    <location>
        <begin position="410"/>
        <end position="440"/>
    </location>
</feature>
<evidence type="ECO:0000256" key="4">
    <source>
        <dbReference type="SAM" id="MobiDB-lite"/>
    </source>
</evidence>
<dbReference type="FunFam" id="1.25.40.10:FF:000348">
    <property type="entry name" value="Pentatricopeptide repeat-containing protein chloroplastic"/>
    <property type="match status" value="1"/>
</dbReference>
<dbReference type="PROSITE" id="PS51375">
    <property type="entry name" value="PPR"/>
    <property type="match status" value="5"/>
</dbReference>
<sequence length="661" mass="73766">MRRPPLPPIIRFSSSSTSSSSSSSSSFSTKPKWNSNPNLRITHPVLSLVESCASMAQLRQIQAHMTRTGLIAHRFPVSRVLAFCALADPGDIRHAELLFAKIPDPNAYIHNAMIRGYTRSNLPSAALSVLRCVIRKRAEMDGRTFVFGLKACERISGISAGEKVHCVIRKLGFDAELLVGNGLAHFYAKNGILADAEKVFDEMRERDVVSWTTMIDAYTQNGHPDEALRLFYRMLLANIEPNEVTLITVLSAISQLGILTLAKLVHSYIETCDIDASINLMNALVDAYGKFGCIHYAREVFDAMAIKDVFSWTSMLNAYGKCGNLKLAMQMFESMPERNAVSWSSMIAAYSQANQPKEALDLFNEMIAKSVEPLDATLVSVLSACSQLGRLGLGRWIYEYYINGEKIKLSTKLANAFIDMYAKCGDVEAAARLFGEMLERDIVTWNSMIMAYATHDYFKESLVLFEKMTGSGIIPDDITFVGVLSACSHGGLVSEGQKHFNDMKLVYNLAPKAEHCACMIDLLGKVGLLQEAFEMIKSMLREPDEAGWGAFLNACRMHGNIELGKWAGNKLLELDPGDSGIYVLLSQLYATKNRWDDVKKVRMMMREKGVKKTPGCSSMEVNGKFHEFFVADTSHVRSEEIYTTLRNIYLHLRWEGYVPIT</sequence>
<dbReference type="RefSeq" id="XP_020106773.1">
    <property type="nucleotide sequence ID" value="XM_020251184.1"/>
</dbReference>
<gene>
    <name evidence="6 7" type="primary">LOC109722998</name>
</gene>
<dbReference type="FunFam" id="1.25.40.10:FF:000184">
    <property type="entry name" value="Pentatricopeptide repeat-containing protein, chloroplastic"/>
    <property type="match status" value="1"/>
</dbReference>
<dbReference type="Proteomes" id="UP000515123">
    <property type="component" value="Linkage group 17"/>
</dbReference>